<dbReference type="InterPro" id="IPR035437">
    <property type="entry name" value="SNase_OB-fold_sf"/>
</dbReference>
<dbReference type="Gene3D" id="2.30.30.140">
    <property type="match status" value="1"/>
</dbReference>
<comment type="caution">
    <text evidence="2">The sequence shown here is derived from an EMBL/GenBank/DDBJ whole genome shotgun (WGS) entry which is preliminary data.</text>
</comment>
<evidence type="ECO:0000259" key="1">
    <source>
        <dbReference type="PROSITE" id="PS50304"/>
    </source>
</evidence>
<name>A0AAV2RXF1_MEGNR</name>
<dbReference type="Pfam" id="PF00567">
    <property type="entry name" value="TUDOR"/>
    <property type="match status" value="1"/>
</dbReference>
<reference evidence="2 3" key="1">
    <citation type="submission" date="2024-05" db="EMBL/GenBank/DDBJ databases">
        <authorList>
            <person name="Wallberg A."/>
        </authorList>
    </citation>
    <scope>NUCLEOTIDE SEQUENCE [LARGE SCALE GENOMIC DNA]</scope>
</reference>
<protein>
    <recommendedName>
        <fullName evidence="1">Tudor domain-containing protein</fullName>
    </recommendedName>
</protein>
<proteinExistence type="predicted"/>
<gene>
    <name evidence="2" type="ORF">MNOR_LOCUS29797</name>
</gene>
<dbReference type="Gene3D" id="2.40.50.90">
    <property type="match status" value="1"/>
</dbReference>
<dbReference type="GO" id="GO:0005737">
    <property type="term" value="C:cytoplasm"/>
    <property type="evidence" value="ECO:0007669"/>
    <property type="project" value="UniProtKB-ARBA"/>
</dbReference>
<accession>A0AAV2RXF1</accession>
<dbReference type="Proteomes" id="UP001497623">
    <property type="component" value="Unassembled WGS sequence"/>
</dbReference>
<dbReference type="SMART" id="SM00333">
    <property type="entry name" value="TUDOR"/>
    <property type="match status" value="1"/>
</dbReference>
<organism evidence="2 3">
    <name type="scientific">Meganyctiphanes norvegica</name>
    <name type="common">Northern krill</name>
    <name type="synonym">Thysanopoda norvegica</name>
    <dbReference type="NCBI Taxonomy" id="48144"/>
    <lineage>
        <taxon>Eukaryota</taxon>
        <taxon>Metazoa</taxon>
        <taxon>Ecdysozoa</taxon>
        <taxon>Arthropoda</taxon>
        <taxon>Crustacea</taxon>
        <taxon>Multicrustacea</taxon>
        <taxon>Malacostraca</taxon>
        <taxon>Eumalacostraca</taxon>
        <taxon>Eucarida</taxon>
        <taxon>Euphausiacea</taxon>
        <taxon>Euphausiidae</taxon>
        <taxon>Meganyctiphanes</taxon>
    </lineage>
</organism>
<dbReference type="PANTHER" id="PTHR16442">
    <property type="entry name" value="RING FINGER PROTEIN 17"/>
    <property type="match status" value="1"/>
</dbReference>
<keyword evidence="3" id="KW-1185">Reference proteome</keyword>
<dbReference type="SUPFAM" id="SSF63748">
    <property type="entry name" value="Tudor/PWWP/MBT"/>
    <property type="match status" value="1"/>
</dbReference>
<dbReference type="EMBL" id="CAXKWB010035136">
    <property type="protein sequence ID" value="CAL4145948.1"/>
    <property type="molecule type" value="Genomic_DNA"/>
</dbReference>
<feature type="non-terminal residue" evidence="2">
    <location>
        <position position="624"/>
    </location>
</feature>
<sequence length="624" mass="71422">MRLGRCICIAPSAALNEDISYFSTFIRLKLKYVITEVNKNSSKKVAYICLIFEAFMKLKVKIYWSNCEKLLKSKMTRSKVDTEFTSSDGSRCLYLGDQHFCQLHLPHQFQGDIVVHLIDCGGIEEVSLLSLLPMPEKFREEKSLAVIVSLKDLEAPGGSAKWPLSTLDFMKSFLNNYSDSLYIVRKEASYPDPIYDMPIIPVEMGWEIEELGGPISPSVVKPISLNQLLVQEGYALRARFANLREEHYRAMGNKSCSQSTATLVNGFDTSLECSPIYSDSILDLSERQDPIGDTNPLLYMVNQNDDCIKQWLPAVLPQSHVFTAIPKWVDMDAKIYVNLLADIENLDTINDNQTLQYKHSKPTNGDLCYETDDMVIAKYHNDSGWYRGTVSSIENGMTMVRFVDYGNTETISVGDIRKDITYKNQPILSHRCILDGIVPIHPDGRWSLDALDLLHQKIVEKECRIQVVRPARIGEDLHIKLEVINSKDHKDIGDWLVDAMKICKRVFKAETDVDSFKVKELDCYEKIEKKYTSFDEESTDVVIEESLRNISLYEESDDGPYSHHEVVAEYFKPIEVHPSIPLPEMELPINIKFPVKENIIIYGFKCFISLKKEIWQLFPCLRII</sequence>
<evidence type="ECO:0000313" key="2">
    <source>
        <dbReference type="EMBL" id="CAL4145948.1"/>
    </source>
</evidence>
<dbReference type="PANTHER" id="PTHR16442:SF1">
    <property type="entry name" value="RING FINGER PROTEIN 17"/>
    <property type="match status" value="1"/>
</dbReference>
<feature type="domain" description="Tudor" evidence="1">
    <location>
        <begin position="361"/>
        <end position="426"/>
    </location>
</feature>
<dbReference type="InterPro" id="IPR002999">
    <property type="entry name" value="Tudor"/>
</dbReference>
<dbReference type="PROSITE" id="PS50304">
    <property type="entry name" value="TUDOR"/>
    <property type="match status" value="1"/>
</dbReference>
<dbReference type="AlphaFoldDB" id="A0AAV2RXF1"/>
<evidence type="ECO:0000313" key="3">
    <source>
        <dbReference type="Proteomes" id="UP001497623"/>
    </source>
</evidence>